<protein>
    <submittedName>
        <fullName evidence="1">Uncharacterized protein</fullName>
    </submittedName>
</protein>
<sequence>MGQFLILKFKSLKVKVYGLVSKPKYYGDLIMGEMLESLKTQM</sequence>
<evidence type="ECO:0000313" key="1">
    <source>
        <dbReference type="EMBL" id="ALE37569.1"/>
    </source>
</evidence>
<name>A0A0M4N2I4_LEPIR</name>
<evidence type="ECO:0000313" key="2">
    <source>
        <dbReference type="Proteomes" id="UP000056502"/>
    </source>
</evidence>
<accession>A0A0M4N2I4</accession>
<dbReference type="AlphaFoldDB" id="A0A0M4N2I4"/>
<organism evidence="1">
    <name type="scientific">Leptospira interrogans serovar Hardjo str. Norma</name>
    <dbReference type="NCBI Taxonomy" id="1279460"/>
    <lineage>
        <taxon>Bacteria</taxon>
        <taxon>Pseudomonadati</taxon>
        <taxon>Spirochaetota</taxon>
        <taxon>Spirochaetia</taxon>
        <taxon>Leptospirales</taxon>
        <taxon>Leptospiraceae</taxon>
        <taxon>Leptospira</taxon>
    </lineage>
</organism>
<dbReference type="EMBL" id="CP012603">
    <property type="protein sequence ID" value="ALE37569.1"/>
    <property type="molecule type" value="Genomic_DNA"/>
</dbReference>
<proteinExistence type="predicted"/>
<gene>
    <name evidence="1" type="ORF">G436_0342</name>
</gene>
<dbReference type="PATRIC" id="fig|1279460.3.peg.343"/>
<dbReference type="Proteomes" id="UP000056502">
    <property type="component" value="Chromosome I"/>
</dbReference>
<reference evidence="1 2" key="1">
    <citation type="journal article" date="2015" name="Genome Announc.">
        <title>Whole-Genome Sequence of Leptospira interrogans Serovar Hardjo Subtype Hardjoprajitno Strain Norma, Isolated from Cattle in a Leptospirosis Outbreak in Brazil.</title>
        <authorList>
            <person name="Cosate M.R."/>
            <person name="Soares S.C."/>
            <person name="Mendes T.A."/>
            <person name="Raittz R.T."/>
            <person name="Moreira E.C."/>
            <person name="Leite R."/>
            <person name="Fernandes G.R."/>
            <person name="Haddad J.P."/>
            <person name="Ortega J.M."/>
        </authorList>
    </citation>
    <scope>NUCLEOTIDE SEQUENCE [LARGE SCALE GENOMIC DNA]</scope>
    <source>
        <strain evidence="1 2">Norma</strain>
    </source>
</reference>